<evidence type="ECO:0000256" key="2">
    <source>
        <dbReference type="ARBA" id="ARBA00022670"/>
    </source>
</evidence>
<dbReference type="InterPro" id="IPR001478">
    <property type="entry name" value="PDZ"/>
</dbReference>
<protein>
    <submittedName>
        <fullName evidence="6">Serine protease</fullName>
    </submittedName>
</protein>
<dbReference type="GO" id="GO:0006508">
    <property type="term" value="P:proteolysis"/>
    <property type="evidence" value="ECO:0007669"/>
    <property type="project" value="UniProtKB-KW"/>
</dbReference>
<dbReference type="Pfam" id="PF13180">
    <property type="entry name" value="PDZ_2"/>
    <property type="match status" value="1"/>
</dbReference>
<feature type="transmembrane region" description="Helical" evidence="4">
    <location>
        <begin position="34"/>
        <end position="56"/>
    </location>
</feature>
<evidence type="ECO:0000313" key="6">
    <source>
        <dbReference type="EMBL" id="NEU05685.1"/>
    </source>
</evidence>
<dbReference type="SUPFAM" id="SSF50494">
    <property type="entry name" value="Trypsin-like serine proteases"/>
    <property type="match status" value="1"/>
</dbReference>
<comment type="similarity">
    <text evidence="1">Belongs to the peptidase S1C family.</text>
</comment>
<evidence type="ECO:0000313" key="7">
    <source>
        <dbReference type="Proteomes" id="UP000481872"/>
    </source>
</evidence>
<dbReference type="InterPro" id="IPR009003">
    <property type="entry name" value="Peptidase_S1_PA"/>
</dbReference>
<keyword evidence="2 6" id="KW-0645">Protease</keyword>
<dbReference type="Gene3D" id="2.30.42.10">
    <property type="match status" value="1"/>
</dbReference>
<dbReference type="PANTHER" id="PTHR43343">
    <property type="entry name" value="PEPTIDASE S12"/>
    <property type="match status" value="1"/>
</dbReference>
<dbReference type="RefSeq" id="WP_199870396.1">
    <property type="nucleotide sequence ID" value="NZ_JAAGPU010000024.1"/>
</dbReference>
<dbReference type="GO" id="GO:0004252">
    <property type="term" value="F:serine-type endopeptidase activity"/>
    <property type="evidence" value="ECO:0007669"/>
    <property type="project" value="InterPro"/>
</dbReference>
<dbReference type="SUPFAM" id="SSF50156">
    <property type="entry name" value="PDZ domain-like"/>
    <property type="match status" value="1"/>
</dbReference>
<dbReference type="PANTHER" id="PTHR43343:SF3">
    <property type="entry name" value="PROTEASE DO-LIKE 8, CHLOROPLASTIC"/>
    <property type="match status" value="1"/>
</dbReference>
<dbReference type="SMART" id="SM00228">
    <property type="entry name" value="PDZ"/>
    <property type="match status" value="1"/>
</dbReference>
<dbReference type="EMBL" id="JAAGPU010000024">
    <property type="protein sequence ID" value="NEU05685.1"/>
    <property type="molecule type" value="Genomic_DNA"/>
</dbReference>
<evidence type="ECO:0000256" key="1">
    <source>
        <dbReference type="ARBA" id="ARBA00010541"/>
    </source>
</evidence>
<dbReference type="InterPro" id="IPR036034">
    <property type="entry name" value="PDZ_sf"/>
</dbReference>
<dbReference type="PROSITE" id="PS50106">
    <property type="entry name" value="PDZ"/>
    <property type="match status" value="1"/>
</dbReference>
<keyword evidence="4" id="KW-0812">Transmembrane</keyword>
<dbReference type="InterPro" id="IPR051201">
    <property type="entry name" value="Chloro_Bact_Ser_Proteases"/>
</dbReference>
<keyword evidence="7" id="KW-1185">Reference proteome</keyword>
<dbReference type="AlphaFoldDB" id="A0A6M0H4R4"/>
<proteinExistence type="inferred from homology"/>
<keyword evidence="4" id="KW-0472">Membrane</keyword>
<accession>A0A6M0H4R4</accession>
<evidence type="ECO:0000256" key="4">
    <source>
        <dbReference type="SAM" id="Phobius"/>
    </source>
</evidence>
<dbReference type="InterPro" id="IPR001940">
    <property type="entry name" value="Peptidase_S1C"/>
</dbReference>
<dbReference type="Proteomes" id="UP000481872">
    <property type="component" value="Unassembled WGS sequence"/>
</dbReference>
<comment type="caution">
    <text evidence="6">The sequence shown here is derived from an EMBL/GenBank/DDBJ whole genome shotgun (WGS) entry which is preliminary data.</text>
</comment>
<dbReference type="Pfam" id="PF13365">
    <property type="entry name" value="Trypsin_2"/>
    <property type="match status" value="1"/>
</dbReference>
<organism evidence="6 7">
    <name type="scientific">Clostridium senegalense</name>
    <dbReference type="NCBI Taxonomy" id="1465809"/>
    <lineage>
        <taxon>Bacteria</taxon>
        <taxon>Bacillati</taxon>
        <taxon>Bacillota</taxon>
        <taxon>Clostridia</taxon>
        <taxon>Eubacteriales</taxon>
        <taxon>Clostridiaceae</taxon>
        <taxon>Clostridium</taxon>
    </lineage>
</organism>
<gene>
    <name evidence="6" type="ORF">G3M99_12675</name>
</gene>
<dbReference type="PRINTS" id="PR00834">
    <property type="entry name" value="PROTEASES2C"/>
</dbReference>
<keyword evidence="4" id="KW-1133">Transmembrane helix</keyword>
<evidence type="ECO:0000256" key="3">
    <source>
        <dbReference type="ARBA" id="ARBA00022801"/>
    </source>
</evidence>
<reference evidence="6 7" key="1">
    <citation type="submission" date="2020-02" db="EMBL/GenBank/DDBJ databases">
        <title>Genome assembly of a novel Clostridium senegalense strain.</title>
        <authorList>
            <person name="Gupta T.B."/>
            <person name="Jauregui R."/>
            <person name="Maclean P."/>
            <person name="Nawarathana A."/>
            <person name="Brightwell G."/>
        </authorList>
    </citation>
    <scope>NUCLEOTIDE SEQUENCE [LARGE SCALE GENOMIC DNA]</scope>
    <source>
        <strain evidence="6 7">AGRFS4</strain>
    </source>
</reference>
<feature type="domain" description="PDZ" evidence="5">
    <location>
        <begin position="281"/>
        <end position="346"/>
    </location>
</feature>
<dbReference type="InterPro" id="IPR043504">
    <property type="entry name" value="Peptidase_S1_PA_chymotrypsin"/>
</dbReference>
<name>A0A6M0H4R4_9CLOT</name>
<keyword evidence="3" id="KW-0378">Hydrolase</keyword>
<dbReference type="Gene3D" id="2.40.10.10">
    <property type="entry name" value="Trypsin-like serine proteases"/>
    <property type="match status" value="2"/>
</dbReference>
<evidence type="ECO:0000259" key="5">
    <source>
        <dbReference type="PROSITE" id="PS50106"/>
    </source>
</evidence>
<sequence length="385" mass="42437">MDNNKLGFDSQIYTSSDIRFQKAKNRKKHIYKKITNIIIYVLIASLSGAITSKMVFDYKFENFMNENSLNEEALISSDKKQALQELADMLEKSVVSISKVSNDENAEINSGAGTIISSDGYIVTNQHIINKADDIKVKLYNNKIYYADVIGVDAVLDLAVIKISAEGLTPIAFGDFSKVNNGDEVIAIGNPIATSFKGNYSFGDIKNANQRVSVMDRQTNKPIGYTAIKSSAIISVEDSGTPLCNLKGELIGINNNLLNYSEKGTNESLAISIKESKAIIDVLMKKGDPLKLGLGVSGEKAIAKDKDDGIMGIYVKDVIQDSDAYKVGIRPTDIIMSINNFELKEIEDLNRSIKNCKEGDIVVCKVFKNGQYELINVKLGYYRMI</sequence>